<evidence type="ECO:0000256" key="6">
    <source>
        <dbReference type="ARBA" id="ARBA00023237"/>
    </source>
</evidence>
<evidence type="ECO:0000256" key="5">
    <source>
        <dbReference type="ARBA" id="ARBA00023136"/>
    </source>
</evidence>
<evidence type="ECO:0000256" key="2">
    <source>
        <dbReference type="ARBA" id="ARBA00022448"/>
    </source>
</evidence>
<evidence type="ECO:0000256" key="3">
    <source>
        <dbReference type="ARBA" id="ARBA00022452"/>
    </source>
</evidence>
<proteinExistence type="predicted"/>
<dbReference type="GO" id="GO:1990281">
    <property type="term" value="C:efflux pump complex"/>
    <property type="evidence" value="ECO:0007669"/>
    <property type="project" value="TreeGrafter"/>
</dbReference>
<protein>
    <submittedName>
        <fullName evidence="7">Uncharacterized protein</fullName>
    </submittedName>
</protein>
<dbReference type="PANTHER" id="PTHR30026:SF22">
    <property type="entry name" value="OUTER MEMBRANE EFFLUX PROTEIN"/>
    <property type="match status" value="1"/>
</dbReference>
<dbReference type="Gene3D" id="1.20.1600.10">
    <property type="entry name" value="Outer membrane efflux proteins (OEP)"/>
    <property type="match status" value="1"/>
</dbReference>
<dbReference type="PANTHER" id="PTHR30026">
    <property type="entry name" value="OUTER MEMBRANE PROTEIN TOLC"/>
    <property type="match status" value="1"/>
</dbReference>
<evidence type="ECO:0000313" key="7">
    <source>
        <dbReference type="EMBL" id="SVB41715.1"/>
    </source>
</evidence>
<dbReference type="SUPFAM" id="SSF56954">
    <property type="entry name" value="Outer membrane efflux proteins (OEP)"/>
    <property type="match status" value="1"/>
</dbReference>
<keyword evidence="3" id="KW-1134">Transmembrane beta strand</keyword>
<accession>A0A382DTW3</accession>
<dbReference type="InterPro" id="IPR051906">
    <property type="entry name" value="TolC-like"/>
</dbReference>
<evidence type="ECO:0000256" key="1">
    <source>
        <dbReference type="ARBA" id="ARBA00004442"/>
    </source>
</evidence>
<keyword evidence="2" id="KW-0813">Transport</keyword>
<keyword evidence="4" id="KW-0812">Transmembrane</keyword>
<name>A0A382DTW3_9ZZZZ</name>
<gene>
    <name evidence="7" type="ORF">METZ01_LOCUS194569</name>
</gene>
<dbReference type="GO" id="GO:0009279">
    <property type="term" value="C:cell outer membrane"/>
    <property type="evidence" value="ECO:0007669"/>
    <property type="project" value="UniProtKB-SubCell"/>
</dbReference>
<dbReference type="InterPro" id="IPR003423">
    <property type="entry name" value="OMP_efflux"/>
</dbReference>
<dbReference type="GO" id="GO:0015562">
    <property type="term" value="F:efflux transmembrane transporter activity"/>
    <property type="evidence" value="ECO:0007669"/>
    <property type="project" value="InterPro"/>
</dbReference>
<comment type="subcellular location">
    <subcellularLocation>
        <location evidence="1">Cell outer membrane</location>
    </subcellularLocation>
</comment>
<organism evidence="7">
    <name type="scientific">marine metagenome</name>
    <dbReference type="NCBI Taxonomy" id="408172"/>
    <lineage>
        <taxon>unclassified sequences</taxon>
        <taxon>metagenomes</taxon>
        <taxon>ecological metagenomes</taxon>
    </lineage>
</organism>
<dbReference type="Pfam" id="PF02321">
    <property type="entry name" value="OEP"/>
    <property type="match status" value="1"/>
</dbReference>
<evidence type="ECO:0000256" key="4">
    <source>
        <dbReference type="ARBA" id="ARBA00022692"/>
    </source>
</evidence>
<sequence>MDGTDMLWIRAVGALLAATFVDGDGARAQTLTDALVNTYITNPSLMAERAALHAVDEGVPQALSGWRPTVNLRARLNHEYTDSVTDFTFSAGEQTINSKSIVLELSQPVYRGGRTVNATESAEEKVYAARAHVMDVEQKVLLAAVTSHFDVVRAQEVTNLSTSNEQVLSRQLQAARDRFEVGELTRTDVSQAEARLADATASRVASEGDLSISRASYQAVVGMAPTKLEFPTRESMPNLFDSDTGQRLAMRRNPRILAAL</sequence>
<dbReference type="GO" id="GO:0015288">
    <property type="term" value="F:porin activity"/>
    <property type="evidence" value="ECO:0007669"/>
    <property type="project" value="TreeGrafter"/>
</dbReference>
<dbReference type="AlphaFoldDB" id="A0A382DTW3"/>
<keyword evidence="6" id="KW-0998">Cell outer membrane</keyword>
<keyword evidence="5" id="KW-0472">Membrane</keyword>
<dbReference type="EMBL" id="UINC01041023">
    <property type="protein sequence ID" value="SVB41715.1"/>
    <property type="molecule type" value="Genomic_DNA"/>
</dbReference>
<feature type="non-terminal residue" evidence="7">
    <location>
        <position position="260"/>
    </location>
</feature>
<reference evidence="7" key="1">
    <citation type="submission" date="2018-05" db="EMBL/GenBank/DDBJ databases">
        <authorList>
            <person name="Lanie J.A."/>
            <person name="Ng W.-L."/>
            <person name="Kazmierczak K.M."/>
            <person name="Andrzejewski T.M."/>
            <person name="Davidsen T.M."/>
            <person name="Wayne K.J."/>
            <person name="Tettelin H."/>
            <person name="Glass J.I."/>
            <person name="Rusch D."/>
            <person name="Podicherti R."/>
            <person name="Tsui H.-C.T."/>
            <person name="Winkler M.E."/>
        </authorList>
    </citation>
    <scope>NUCLEOTIDE SEQUENCE</scope>
</reference>